<dbReference type="Pfam" id="PF00226">
    <property type="entry name" value="DnaJ"/>
    <property type="match status" value="1"/>
</dbReference>
<feature type="transmembrane region" description="Helical" evidence="2">
    <location>
        <begin position="6"/>
        <end position="30"/>
    </location>
</feature>
<dbReference type="Proteomes" id="UP000286976">
    <property type="component" value="Unassembled WGS sequence"/>
</dbReference>
<evidence type="ECO:0000259" key="3">
    <source>
        <dbReference type="PROSITE" id="PS50076"/>
    </source>
</evidence>
<dbReference type="InterPro" id="IPR029024">
    <property type="entry name" value="TerB-like"/>
</dbReference>
<comment type="caution">
    <text evidence="4">The sequence shown here is derived from an EMBL/GenBank/DDBJ whole genome shotgun (WGS) entry which is preliminary data.</text>
</comment>
<evidence type="ECO:0000256" key="2">
    <source>
        <dbReference type="SAM" id="Phobius"/>
    </source>
</evidence>
<keyword evidence="2" id="KW-0812">Transmembrane</keyword>
<feature type="domain" description="J" evidence="3">
    <location>
        <begin position="208"/>
        <end position="272"/>
    </location>
</feature>
<evidence type="ECO:0000313" key="5">
    <source>
        <dbReference type="Proteomes" id="UP000286976"/>
    </source>
</evidence>
<keyword evidence="1" id="KW-0143">Chaperone</keyword>
<dbReference type="OrthoDB" id="9782583at2"/>
<dbReference type="RefSeq" id="WP_126757552.1">
    <property type="nucleotide sequence ID" value="NZ_PIPQ01000004.1"/>
</dbReference>
<dbReference type="SUPFAM" id="SSF158682">
    <property type="entry name" value="TerB-like"/>
    <property type="match status" value="1"/>
</dbReference>
<protein>
    <submittedName>
        <fullName evidence="4">Co-chaperone DjlA</fullName>
    </submittedName>
</protein>
<dbReference type="InterPro" id="IPR001623">
    <property type="entry name" value="DnaJ_domain"/>
</dbReference>
<gene>
    <name evidence="4" type="ORF">CWE15_07940</name>
</gene>
<dbReference type="PANTHER" id="PTHR24074">
    <property type="entry name" value="CO-CHAPERONE PROTEIN DJLA"/>
    <property type="match status" value="1"/>
</dbReference>
<dbReference type="Gene3D" id="1.10.287.110">
    <property type="entry name" value="DnaJ domain"/>
    <property type="match status" value="1"/>
</dbReference>
<dbReference type="InterPro" id="IPR050817">
    <property type="entry name" value="DjlA_DnaK_co-chaperone"/>
</dbReference>
<keyword evidence="5" id="KW-1185">Reference proteome</keyword>
<dbReference type="CDD" id="cd06257">
    <property type="entry name" value="DnaJ"/>
    <property type="match status" value="1"/>
</dbReference>
<dbReference type="PROSITE" id="PS50076">
    <property type="entry name" value="DNAJ_2"/>
    <property type="match status" value="1"/>
</dbReference>
<dbReference type="NCBIfam" id="NF006948">
    <property type="entry name" value="PRK09430.1"/>
    <property type="match status" value="1"/>
</dbReference>
<keyword evidence="2" id="KW-0472">Membrane</keyword>
<evidence type="ECO:0000256" key="1">
    <source>
        <dbReference type="ARBA" id="ARBA00023186"/>
    </source>
</evidence>
<dbReference type="SMART" id="SM00271">
    <property type="entry name" value="DnaJ"/>
    <property type="match status" value="1"/>
</dbReference>
<sequence>MWGRVVGAAFGFIFGKLPGAVLGFAIGYWFDWKYGAPLAGQGGLNRFFAKRSYSRQDATFFYALFAAHGHIAKTKGRISEADIASAQGLMDELGLKGAALEEARAAFREGKDPHFPLVPTLKQFRRDYDNRSAVLQSFMLQLIALLIRAHRLQRAEFELLLTVAKTLGYTRFELERWLLMESAQLQFKRFKNKAKRPQPAAENKQLKAAYTVLGVTSEASDEVIKKAYRRLMAEHHPDKLAAQGLPEEMLAGATRRTQEIQAAYNLIKQHRR</sequence>
<dbReference type="Gene3D" id="1.10.3680.10">
    <property type="entry name" value="TerB-like"/>
    <property type="match status" value="1"/>
</dbReference>
<evidence type="ECO:0000313" key="4">
    <source>
        <dbReference type="EMBL" id="RUO40069.1"/>
    </source>
</evidence>
<organism evidence="4 5">
    <name type="scientific">Aliidiomarina taiwanensis</name>
    <dbReference type="NCBI Taxonomy" id="946228"/>
    <lineage>
        <taxon>Bacteria</taxon>
        <taxon>Pseudomonadati</taxon>
        <taxon>Pseudomonadota</taxon>
        <taxon>Gammaproteobacteria</taxon>
        <taxon>Alteromonadales</taxon>
        <taxon>Idiomarinaceae</taxon>
        <taxon>Aliidiomarina</taxon>
    </lineage>
</organism>
<reference evidence="4 5" key="1">
    <citation type="journal article" date="2011" name="Front. Microbiol.">
        <title>Genomic signatures of strain selection and enhancement in Bacillus atrophaeus var. globigii, a historical biowarfare simulant.</title>
        <authorList>
            <person name="Gibbons H.S."/>
            <person name="Broomall S.M."/>
            <person name="McNew L.A."/>
            <person name="Daligault H."/>
            <person name="Chapman C."/>
            <person name="Bruce D."/>
            <person name="Karavis M."/>
            <person name="Krepps M."/>
            <person name="McGregor P.A."/>
            <person name="Hong C."/>
            <person name="Park K.H."/>
            <person name="Akmal A."/>
            <person name="Feldman A."/>
            <person name="Lin J.S."/>
            <person name="Chang W.E."/>
            <person name="Higgs B.W."/>
            <person name="Demirev P."/>
            <person name="Lindquist J."/>
            <person name="Liem A."/>
            <person name="Fochler E."/>
            <person name="Read T.D."/>
            <person name="Tapia R."/>
            <person name="Johnson S."/>
            <person name="Bishop-Lilly K.A."/>
            <person name="Detter C."/>
            <person name="Han C."/>
            <person name="Sozhamannan S."/>
            <person name="Rosenzweig C.N."/>
            <person name="Skowronski E.W."/>
        </authorList>
    </citation>
    <scope>NUCLEOTIDE SEQUENCE [LARGE SCALE GENOMIC DNA]</scope>
    <source>
        <strain evidence="4 5">AIT1</strain>
    </source>
</reference>
<dbReference type="EMBL" id="PIPQ01000004">
    <property type="protein sequence ID" value="RUO40069.1"/>
    <property type="molecule type" value="Genomic_DNA"/>
</dbReference>
<name>A0A432X1A6_9GAMM</name>
<accession>A0A432X1A6</accession>
<dbReference type="PRINTS" id="PR00625">
    <property type="entry name" value="JDOMAIN"/>
</dbReference>
<proteinExistence type="predicted"/>
<dbReference type="AlphaFoldDB" id="A0A432X1A6"/>
<keyword evidence="2" id="KW-1133">Transmembrane helix</keyword>
<dbReference type="SUPFAM" id="SSF46565">
    <property type="entry name" value="Chaperone J-domain"/>
    <property type="match status" value="1"/>
</dbReference>
<dbReference type="InterPro" id="IPR036869">
    <property type="entry name" value="J_dom_sf"/>
</dbReference>